<dbReference type="SMART" id="SM00065">
    <property type="entry name" value="GAF"/>
    <property type="match status" value="1"/>
</dbReference>
<dbReference type="Pfam" id="PF03861">
    <property type="entry name" value="ANTAR"/>
    <property type="match status" value="1"/>
</dbReference>
<dbReference type="InterPro" id="IPR005561">
    <property type="entry name" value="ANTAR"/>
</dbReference>
<dbReference type="InterPro" id="IPR029016">
    <property type="entry name" value="GAF-like_dom_sf"/>
</dbReference>
<keyword evidence="3" id="KW-0805">Transcription regulation</keyword>
<keyword evidence="4" id="KW-0804">Transcription</keyword>
<evidence type="ECO:0000259" key="5">
    <source>
        <dbReference type="PROSITE" id="PS50921"/>
    </source>
</evidence>
<keyword evidence="7" id="KW-1185">Reference proteome</keyword>
<dbReference type="Gene3D" id="3.30.450.40">
    <property type="match status" value="1"/>
</dbReference>
<keyword evidence="2" id="KW-0418">Kinase</keyword>
<feature type="domain" description="ANTAR" evidence="5">
    <location>
        <begin position="169"/>
        <end position="230"/>
    </location>
</feature>
<dbReference type="EMBL" id="BAAAZO010000002">
    <property type="protein sequence ID" value="GAA3601459.1"/>
    <property type="molecule type" value="Genomic_DNA"/>
</dbReference>
<name>A0ABP6Z857_9ACTN</name>
<accession>A0ABP6Z857</accession>
<proteinExistence type="predicted"/>
<dbReference type="InterPro" id="IPR036388">
    <property type="entry name" value="WH-like_DNA-bd_sf"/>
</dbReference>
<protein>
    <submittedName>
        <fullName evidence="6">GAF and ANTAR domain-containing protein</fullName>
    </submittedName>
</protein>
<dbReference type="PROSITE" id="PS50921">
    <property type="entry name" value="ANTAR"/>
    <property type="match status" value="1"/>
</dbReference>
<evidence type="ECO:0000256" key="4">
    <source>
        <dbReference type="ARBA" id="ARBA00023163"/>
    </source>
</evidence>
<dbReference type="InterPro" id="IPR003018">
    <property type="entry name" value="GAF"/>
</dbReference>
<dbReference type="InterPro" id="IPR011006">
    <property type="entry name" value="CheY-like_superfamily"/>
</dbReference>
<keyword evidence="1" id="KW-0808">Transferase</keyword>
<dbReference type="InterPro" id="IPR012074">
    <property type="entry name" value="GAF_ANTAR"/>
</dbReference>
<dbReference type="PIRSF" id="PIRSF036625">
    <property type="entry name" value="GAF_ANTAR"/>
    <property type="match status" value="1"/>
</dbReference>
<evidence type="ECO:0000256" key="2">
    <source>
        <dbReference type="ARBA" id="ARBA00022777"/>
    </source>
</evidence>
<dbReference type="RefSeq" id="WP_231485259.1">
    <property type="nucleotide sequence ID" value="NZ_BAAAZO010000002.1"/>
</dbReference>
<dbReference type="SUPFAM" id="SSF52172">
    <property type="entry name" value="CheY-like"/>
    <property type="match status" value="1"/>
</dbReference>
<sequence length="242" mass="26314">MSAIASERLADVFVELADTLVDDFDLVEFLQMVTARTSELTGARAAGLLLADAEDGLHFMAASDERVHLLDLFQIQADEGPCRDCFRQGVPVSDADLNRADTRWPRFAPAARTAGFASVQAFPLRLRHQVIGSMGLFSATPVAMTPGDVRVVQALVDVATIGILQERQVRRGQVLTEQLQGALDSRIVIEQAKGVIAQSAGVTIDQAFTMLRTYCRNHHLRLSDLARTIVNDPAQVPDFGTG</sequence>
<dbReference type="Pfam" id="PF13185">
    <property type="entry name" value="GAF_2"/>
    <property type="match status" value="1"/>
</dbReference>
<evidence type="ECO:0000256" key="1">
    <source>
        <dbReference type="ARBA" id="ARBA00022679"/>
    </source>
</evidence>
<dbReference type="SMART" id="SM01012">
    <property type="entry name" value="ANTAR"/>
    <property type="match status" value="1"/>
</dbReference>
<gene>
    <name evidence="6" type="ORF">GCM10022223_16450</name>
</gene>
<dbReference type="Proteomes" id="UP001501074">
    <property type="component" value="Unassembled WGS sequence"/>
</dbReference>
<evidence type="ECO:0000313" key="7">
    <source>
        <dbReference type="Proteomes" id="UP001501074"/>
    </source>
</evidence>
<dbReference type="SUPFAM" id="SSF55781">
    <property type="entry name" value="GAF domain-like"/>
    <property type="match status" value="1"/>
</dbReference>
<reference evidence="7" key="1">
    <citation type="journal article" date="2019" name="Int. J. Syst. Evol. Microbiol.">
        <title>The Global Catalogue of Microorganisms (GCM) 10K type strain sequencing project: providing services to taxonomists for standard genome sequencing and annotation.</title>
        <authorList>
            <consortium name="The Broad Institute Genomics Platform"/>
            <consortium name="The Broad Institute Genome Sequencing Center for Infectious Disease"/>
            <person name="Wu L."/>
            <person name="Ma J."/>
        </authorList>
    </citation>
    <scope>NUCLEOTIDE SEQUENCE [LARGE SCALE GENOMIC DNA]</scope>
    <source>
        <strain evidence="7">JCM 16902</strain>
    </source>
</reference>
<evidence type="ECO:0000256" key="3">
    <source>
        <dbReference type="ARBA" id="ARBA00023015"/>
    </source>
</evidence>
<dbReference type="Gene3D" id="1.10.10.10">
    <property type="entry name" value="Winged helix-like DNA-binding domain superfamily/Winged helix DNA-binding domain"/>
    <property type="match status" value="1"/>
</dbReference>
<evidence type="ECO:0000313" key="6">
    <source>
        <dbReference type="EMBL" id="GAA3601459.1"/>
    </source>
</evidence>
<comment type="caution">
    <text evidence="6">The sequence shown here is derived from an EMBL/GenBank/DDBJ whole genome shotgun (WGS) entry which is preliminary data.</text>
</comment>
<organism evidence="6 7">
    <name type="scientific">Kineosporia mesophila</name>
    <dbReference type="NCBI Taxonomy" id="566012"/>
    <lineage>
        <taxon>Bacteria</taxon>
        <taxon>Bacillati</taxon>
        <taxon>Actinomycetota</taxon>
        <taxon>Actinomycetes</taxon>
        <taxon>Kineosporiales</taxon>
        <taxon>Kineosporiaceae</taxon>
        <taxon>Kineosporia</taxon>
    </lineage>
</organism>